<dbReference type="SUPFAM" id="SSF53448">
    <property type="entry name" value="Nucleotide-diphospho-sugar transferases"/>
    <property type="match status" value="1"/>
</dbReference>
<dbReference type="InterPro" id="IPR027791">
    <property type="entry name" value="Galactosyl_T_C"/>
</dbReference>
<dbReference type="GO" id="GO:0016740">
    <property type="term" value="F:transferase activity"/>
    <property type="evidence" value="ECO:0007669"/>
    <property type="project" value="UniProtKB-KW"/>
</dbReference>
<evidence type="ECO:0000259" key="3">
    <source>
        <dbReference type="Pfam" id="PF02709"/>
    </source>
</evidence>
<proteinExistence type="predicted"/>
<evidence type="ECO:0000313" key="4">
    <source>
        <dbReference type="EMBL" id="BDE08189.1"/>
    </source>
</evidence>
<dbReference type="InterPro" id="IPR050834">
    <property type="entry name" value="Glycosyltransf_2"/>
</dbReference>
<dbReference type="Proteomes" id="UP001317532">
    <property type="component" value="Chromosome"/>
</dbReference>
<protein>
    <submittedName>
        <fullName evidence="4">Glycosyl transferase</fullName>
    </submittedName>
</protein>
<keyword evidence="5" id="KW-1185">Reference proteome</keyword>
<keyword evidence="1 4" id="KW-0808">Transferase</keyword>
<dbReference type="Pfam" id="PF02709">
    <property type="entry name" value="Glyco_transf_7C"/>
    <property type="match status" value="1"/>
</dbReference>
<dbReference type="PANTHER" id="PTHR43685:SF3">
    <property type="entry name" value="SLR2126 PROTEIN"/>
    <property type="match status" value="1"/>
</dbReference>
<gene>
    <name evidence="4" type="ORF">WPS_34650</name>
</gene>
<dbReference type="Gene3D" id="3.90.550.10">
    <property type="entry name" value="Spore Coat Polysaccharide Biosynthesis Protein SpsA, Chain A"/>
    <property type="match status" value="1"/>
</dbReference>
<dbReference type="AlphaFoldDB" id="A0AAN2CB95"/>
<evidence type="ECO:0000259" key="2">
    <source>
        <dbReference type="Pfam" id="PF00535"/>
    </source>
</evidence>
<dbReference type="InterPro" id="IPR001173">
    <property type="entry name" value="Glyco_trans_2-like"/>
</dbReference>
<organism evidence="4 5">
    <name type="scientific">Vulcanimicrobium alpinum</name>
    <dbReference type="NCBI Taxonomy" id="3016050"/>
    <lineage>
        <taxon>Bacteria</taxon>
        <taxon>Bacillati</taxon>
        <taxon>Vulcanimicrobiota</taxon>
        <taxon>Vulcanimicrobiia</taxon>
        <taxon>Vulcanimicrobiales</taxon>
        <taxon>Vulcanimicrobiaceae</taxon>
        <taxon>Vulcanimicrobium</taxon>
    </lineage>
</organism>
<name>A0AAN2CB95_UNVUL</name>
<dbReference type="KEGG" id="vab:WPS_34650"/>
<feature type="domain" description="Glycosyltransferase 2-like" evidence="2">
    <location>
        <begin position="9"/>
        <end position="143"/>
    </location>
</feature>
<dbReference type="EMBL" id="AP025523">
    <property type="protein sequence ID" value="BDE08189.1"/>
    <property type="molecule type" value="Genomic_DNA"/>
</dbReference>
<accession>A0AAN2CB95</accession>
<dbReference type="Pfam" id="PF00535">
    <property type="entry name" value="Glycos_transf_2"/>
    <property type="match status" value="1"/>
</dbReference>
<dbReference type="InterPro" id="IPR029044">
    <property type="entry name" value="Nucleotide-diphossugar_trans"/>
</dbReference>
<dbReference type="RefSeq" id="WP_317995735.1">
    <property type="nucleotide sequence ID" value="NZ_AP025523.1"/>
</dbReference>
<evidence type="ECO:0000313" key="5">
    <source>
        <dbReference type="Proteomes" id="UP001317532"/>
    </source>
</evidence>
<dbReference type="PANTHER" id="PTHR43685">
    <property type="entry name" value="GLYCOSYLTRANSFERASE"/>
    <property type="match status" value="1"/>
</dbReference>
<reference evidence="4 5" key="1">
    <citation type="journal article" date="2022" name="ISME Commun">
        <title>Vulcanimicrobium alpinus gen. nov. sp. nov., the first cultivated representative of the candidate phylum 'Eremiobacterota', is a metabolically versatile aerobic anoxygenic phototroph.</title>
        <authorList>
            <person name="Yabe S."/>
            <person name="Muto K."/>
            <person name="Abe K."/>
            <person name="Yokota A."/>
            <person name="Staudigel H."/>
            <person name="Tebo B.M."/>
        </authorList>
    </citation>
    <scope>NUCLEOTIDE SEQUENCE [LARGE SCALE GENOMIC DNA]</scope>
    <source>
        <strain evidence="4 5">WC8-2</strain>
    </source>
</reference>
<feature type="domain" description="Galactosyltransferase C-terminal" evidence="3">
    <location>
        <begin position="154"/>
        <end position="204"/>
    </location>
</feature>
<evidence type="ECO:0000256" key="1">
    <source>
        <dbReference type="ARBA" id="ARBA00022679"/>
    </source>
</evidence>
<sequence length="305" mass="34372">MTADVLRISVVVPTYNRLDTLRHVVPSLAAQDLRRGEFEVIVADSHSTDGTAEFLAKFAERHPFVRHLPGPYTGRASARNAGIEAARGRIVLFTDADIIASPDLLSRHLAHHERPGVRAVVGMEVQVVSYEDYLAKRADRSKRLPLHGEKPKKLSWLYFLTGNASVPKAELDRVGRFDEDFTGYGHEDLELGYRLQHAGVPIFYEPNAVDYHWHPVPWDEQQQKYELAGRSTVRFYRKHPAWDVQLRLGMTPVSLALHDVVDRVAPLKAWIENGAGKPGFSRTLSYQYHYLTGVKAALRGSSSSR</sequence>